<keyword evidence="1" id="KW-0547">Nucleotide-binding</keyword>
<sequence length="1560" mass="174084">MRRPNDAGSGGDPGDRMRNDDPAESSRAFDDGGGGDPGDRMRNDDPAESSRAFDDGGGGDPGDRMRNDDPAESSRAFDDGGGGDPGDRMRNDDPAESSRAFDDGGDDDPQQPTPTRASSGDSLWQWRSQGLSEVVLSWSVDQILNKDLLRDKVSKIPETFNSMEQYMTSFFGPLLEEVRDDMSSSMEDISGAPYAKVLSVNAVKKGKGLYEIKLDRWMGVSGSGTDGYRPKAADVLLISETRPANKSHILKQSKSCVIVWINKVQGNKMTVKASRWMETGADGDERHQMGVNKYEKLYTEELDKSWEILDQEATALKSRNSSINEEIRKELPKGRKPLEKCSDLKELNETGMCGNSSRRWSFYAMHLTNMVTYDRVWVVLRRGLTMDTKVILNMLGKNNNAIRHCNYCSNKSHEEIKDDLCNFKLNVSQLNAIASCISASNCCHRSSVGLVWGPPGTASRLIGLIEDFSLSHHYSFGDIILYGNKDRLHIGKELSKIYLDDRVKKLLRCFNREVGWKHCVDSVLKFLKHCTSRYKLSLDIQASSDECSPTFKKYFTSNFSSLAKELVACIDTFFDHLPADTLGKNFDKMMFVKSLVHKVQQLFCADDLSDDDLFTIFKPSDELSDPSIGHHDLTDDATEDLPDHDISLDNPSEINSMCIKTLMDLSKMRFPCEENESSVRDLCLKQAKLIFCTASGSFELFRLQGVMPISILVVDEAAQLKESESLVPLLLPGIEHVLLIGDENQLSSLVKSKIAKDADFGRSLYERLCTMGYTKHLLEVQYRMHPCINKFPNANFYGNRILDGPSVKQKDYTKNYLPGSIYGAYSFIHIENDMEMLDDLGQSSKNMVEVAVAANIIERLAKECWEKRQRTSVGVISPYTAQVIAMQERIGRKFEKHEFLSVTVKSIDGFQGGEEDIILISTVRSNKDGKVGFLSDAGRINVALTRAKHCLWILGNGVTLLASNSVWAELVNDSKKRGCFFDALKDKHLAETMRLAIKRNGRTIDAAGVSSWSLRARGGSTIAGNSLPIRQSQIPGSGGARSINNCYNWQPNGHDLRPNSCHPNRPIFVPSREDIHRTHFQQHRRTFYGGDYNNQSRVIPVDQYWPNRYRPSCDKRGAPEGFRGHVERHPGQHYHSRTDQEPLCSTSQTANGRFTPGSVWRAESHNQTSILGTWQQPSGGHCSRDFQNRTGYPLRPASSQRRFSSYGNADPHLWSMNKEKRLGNHPRRAPCTYRGQAPHQGVGARVRDMPSFHERATRGVRHEHANNNWMKEPHCWGQNSSSEAVSHDLPVAEQRGVKRDWRKAEASDSPHQDNTKIRLAVESADVPHCEAQDGSSGAASQRLAVPEEPEREGCKPESSYSPRQDNTLVRPESLDQPHGKPQDTSAGAAPYELPAPDQPEMKREEFEAEPPVSSRQDNTEASPESLDEPHCQLEDTCSGAATPQVPVPELGRMDIDSCEAEATIIPDINIPLELPAPYQPEMKPDECEAELPVSSRQDNTEASPKSLDEPHCQSEDTCTGAATPQLPVPELGRMDIDSCEADATVIPDINIPLESVEPDN</sequence>
<evidence type="ECO:0000256" key="5">
    <source>
        <dbReference type="SAM" id="MobiDB-lite"/>
    </source>
</evidence>
<keyword evidence="4" id="KW-0067">ATP-binding</keyword>
<keyword evidence="3" id="KW-0347">Helicase</keyword>
<dbReference type="Pfam" id="PF13087">
    <property type="entry name" value="AAA_12"/>
    <property type="match status" value="1"/>
</dbReference>
<dbReference type="PANTHER" id="PTHR10887">
    <property type="entry name" value="DNA2/NAM7 HELICASE FAMILY"/>
    <property type="match status" value="1"/>
</dbReference>
<keyword evidence="2" id="KW-0378">Hydrolase</keyword>
<feature type="compositionally biased region" description="Basic and acidic residues" evidence="5">
    <location>
        <begin position="1295"/>
        <end position="1316"/>
    </location>
</feature>
<organism evidence="8">
    <name type="scientific">Triticum urartu</name>
    <name type="common">Red wild einkorn</name>
    <name type="synonym">Crithodium urartu</name>
    <dbReference type="NCBI Taxonomy" id="4572"/>
    <lineage>
        <taxon>Eukaryota</taxon>
        <taxon>Viridiplantae</taxon>
        <taxon>Streptophyta</taxon>
        <taxon>Embryophyta</taxon>
        <taxon>Tracheophyta</taxon>
        <taxon>Spermatophyta</taxon>
        <taxon>Magnoliopsida</taxon>
        <taxon>Liliopsida</taxon>
        <taxon>Poales</taxon>
        <taxon>Poaceae</taxon>
        <taxon>BOP clade</taxon>
        <taxon>Pooideae</taxon>
        <taxon>Triticodae</taxon>
        <taxon>Triticeae</taxon>
        <taxon>Triticinae</taxon>
        <taxon>Triticum</taxon>
    </lineage>
</organism>
<dbReference type="eggNOG" id="KOG1801">
    <property type="taxonomic scope" value="Eukaryota"/>
</dbReference>
<evidence type="ECO:0000256" key="4">
    <source>
        <dbReference type="ARBA" id="ARBA00022840"/>
    </source>
</evidence>
<feature type="region of interest" description="Disordered" evidence="5">
    <location>
        <begin position="1"/>
        <end position="123"/>
    </location>
</feature>
<proteinExistence type="predicted"/>
<reference evidence="8" key="1">
    <citation type="journal article" date="2013" name="Nature">
        <title>Draft genome of the wheat A-genome progenitor Triticum urartu.</title>
        <authorList>
            <person name="Ling H.Q."/>
            <person name="Zhao S."/>
            <person name="Liu D."/>
            <person name="Wang J."/>
            <person name="Sun H."/>
            <person name="Zhang C."/>
            <person name="Fan H."/>
            <person name="Li D."/>
            <person name="Dong L."/>
            <person name="Tao Y."/>
            <person name="Gao C."/>
            <person name="Wu H."/>
            <person name="Li Y."/>
            <person name="Cui Y."/>
            <person name="Guo X."/>
            <person name="Zheng S."/>
            <person name="Wang B."/>
            <person name="Yu K."/>
            <person name="Liang Q."/>
            <person name="Yang W."/>
            <person name="Lou X."/>
            <person name="Chen J."/>
            <person name="Feng M."/>
            <person name="Jian J."/>
            <person name="Zhang X."/>
            <person name="Luo G."/>
            <person name="Jiang Y."/>
            <person name="Liu J."/>
            <person name="Wang Z."/>
            <person name="Sha Y."/>
            <person name="Zhang B."/>
            <person name="Wu H."/>
            <person name="Tang D."/>
            <person name="Shen Q."/>
            <person name="Xue P."/>
            <person name="Zou S."/>
            <person name="Wang X."/>
            <person name="Liu X."/>
            <person name="Wang F."/>
            <person name="Yang Y."/>
            <person name="An X."/>
            <person name="Dong Z."/>
            <person name="Zhang K."/>
            <person name="Zhang X."/>
            <person name="Luo M.C."/>
            <person name="Dvorak J."/>
            <person name="Tong Y."/>
            <person name="Wang J."/>
            <person name="Yang H."/>
            <person name="Li Z."/>
            <person name="Wang D."/>
            <person name="Zhang A."/>
            <person name="Wang J."/>
        </authorList>
    </citation>
    <scope>NUCLEOTIDE SEQUENCE</scope>
</reference>
<feature type="compositionally biased region" description="Basic and acidic residues" evidence="5">
    <location>
        <begin position="1372"/>
        <end position="1381"/>
    </location>
</feature>
<dbReference type="InterPro" id="IPR047187">
    <property type="entry name" value="SF1_C_Upf1"/>
</dbReference>
<dbReference type="OMA" id="HANNNWM"/>
<dbReference type="SUPFAM" id="SSF52540">
    <property type="entry name" value="P-loop containing nucleoside triphosphate hydrolases"/>
    <property type="match status" value="1"/>
</dbReference>
<feature type="compositionally biased region" description="Polar residues" evidence="5">
    <location>
        <begin position="1358"/>
        <end position="1367"/>
    </location>
</feature>
<evidence type="ECO:0000259" key="7">
    <source>
        <dbReference type="Pfam" id="PF13087"/>
    </source>
</evidence>
<dbReference type="InterPro" id="IPR041677">
    <property type="entry name" value="DNA2/NAM7_AAA_11"/>
</dbReference>
<dbReference type="InterPro" id="IPR045055">
    <property type="entry name" value="DNA2/NAM7-like"/>
</dbReference>
<evidence type="ECO:0000256" key="3">
    <source>
        <dbReference type="ARBA" id="ARBA00022806"/>
    </source>
</evidence>
<dbReference type="PANTHER" id="PTHR10887:SF520">
    <property type="entry name" value="P-LOOP CONTAINING NUCLEOSIDE TRIPHOSPHATE HYDROLASE SUPERFAMILY PROTEIN"/>
    <property type="match status" value="1"/>
</dbReference>
<evidence type="ECO:0000256" key="1">
    <source>
        <dbReference type="ARBA" id="ARBA00022741"/>
    </source>
</evidence>
<feature type="compositionally biased region" description="Polar residues" evidence="5">
    <location>
        <begin position="1494"/>
        <end position="1503"/>
    </location>
</feature>
<evidence type="ECO:0008006" key="9">
    <source>
        <dbReference type="Google" id="ProtNLM"/>
    </source>
</evidence>
<feature type="compositionally biased region" description="Polar residues" evidence="5">
    <location>
        <begin position="1413"/>
        <end position="1422"/>
    </location>
</feature>
<dbReference type="STRING" id="4572.M7ZP99"/>
<protein>
    <recommendedName>
        <fullName evidence="9">Helicase MAGATAMA 3</fullName>
    </recommendedName>
</protein>
<dbReference type="FunFam" id="3.40.50.300:FF:000326">
    <property type="entry name" value="P-loop containing nucleoside triphosphate hydrolase"/>
    <property type="match status" value="1"/>
</dbReference>
<dbReference type="EMBL" id="KD095386">
    <property type="protein sequence ID" value="EMS61466.1"/>
    <property type="molecule type" value="Genomic_DNA"/>
</dbReference>
<dbReference type="Gene3D" id="3.40.50.300">
    <property type="entry name" value="P-loop containing nucleotide triphosphate hydrolases"/>
    <property type="match status" value="2"/>
</dbReference>
<feature type="region of interest" description="Disordered" evidence="5">
    <location>
        <begin position="1474"/>
        <end position="1530"/>
    </location>
</feature>
<dbReference type="GO" id="GO:0004386">
    <property type="term" value="F:helicase activity"/>
    <property type="evidence" value="ECO:0007669"/>
    <property type="project" value="UniProtKB-KW"/>
</dbReference>
<dbReference type="Pfam" id="PF13086">
    <property type="entry name" value="AAA_11"/>
    <property type="match status" value="1"/>
</dbReference>
<name>M7ZP99_TRIUA</name>
<feature type="region of interest" description="Disordered" evidence="5">
    <location>
        <begin position="1271"/>
        <end position="1451"/>
    </location>
</feature>
<dbReference type="GO" id="GO:0005524">
    <property type="term" value="F:ATP binding"/>
    <property type="evidence" value="ECO:0007669"/>
    <property type="project" value="UniProtKB-KW"/>
</dbReference>
<evidence type="ECO:0000256" key="2">
    <source>
        <dbReference type="ARBA" id="ARBA00022801"/>
    </source>
</evidence>
<evidence type="ECO:0000259" key="6">
    <source>
        <dbReference type="Pfam" id="PF13086"/>
    </source>
</evidence>
<dbReference type="CDD" id="cd18808">
    <property type="entry name" value="SF1_C_Upf1"/>
    <property type="match status" value="1"/>
</dbReference>
<dbReference type="InterPro" id="IPR027417">
    <property type="entry name" value="P-loop_NTPase"/>
</dbReference>
<feature type="domain" description="DNA2/NAM7 helicase helicase" evidence="6">
    <location>
        <begin position="665"/>
        <end position="753"/>
    </location>
</feature>
<dbReference type="GO" id="GO:0005694">
    <property type="term" value="C:chromosome"/>
    <property type="evidence" value="ECO:0007669"/>
    <property type="project" value="UniProtKB-ARBA"/>
</dbReference>
<accession>M7ZP99</accession>
<dbReference type="InterPro" id="IPR041679">
    <property type="entry name" value="DNA2/NAM7-like_C"/>
</dbReference>
<gene>
    <name evidence="8" type="ORF">TRIUR3_30958</name>
</gene>
<evidence type="ECO:0000313" key="8">
    <source>
        <dbReference type="EMBL" id="EMS61466.1"/>
    </source>
</evidence>
<feature type="domain" description="DNA2/NAM7 helicase-like C-terminal" evidence="7">
    <location>
        <begin position="761"/>
        <end position="956"/>
    </location>
</feature>
<dbReference type="GO" id="GO:0016787">
    <property type="term" value="F:hydrolase activity"/>
    <property type="evidence" value="ECO:0007669"/>
    <property type="project" value="UniProtKB-KW"/>
</dbReference>